<accession>A0ABU7XZA2</accession>
<dbReference type="GO" id="GO:0005524">
    <property type="term" value="F:ATP binding"/>
    <property type="evidence" value="ECO:0007669"/>
    <property type="project" value="UniProtKB-KW"/>
</dbReference>
<evidence type="ECO:0000256" key="2">
    <source>
        <dbReference type="ARBA" id="ARBA00012438"/>
    </source>
</evidence>
<dbReference type="RefSeq" id="WP_303308004.1">
    <property type="nucleotide sequence ID" value="NZ_JAUOEO010000001.1"/>
</dbReference>
<evidence type="ECO:0000256" key="4">
    <source>
        <dbReference type="ARBA" id="ARBA00022741"/>
    </source>
</evidence>
<gene>
    <name evidence="10" type="ORF">N1F79_21545</name>
</gene>
<dbReference type="PANTHER" id="PTHR42878">
    <property type="entry name" value="TWO-COMPONENT HISTIDINE KINASE"/>
    <property type="match status" value="1"/>
</dbReference>
<dbReference type="Pfam" id="PF02518">
    <property type="entry name" value="HATPase_c"/>
    <property type="match status" value="1"/>
</dbReference>
<proteinExistence type="predicted"/>
<organism evidence="10 11">
    <name type="scientific">Flavivirga spongiicola</name>
    <dbReference type="NCBI Taxonomy" id="421621"/>
    <lineage>
        <taxon>Bacteria</taxon>
        <taxon>Pseudomonadati</taxon>
        <taxon>Bacteroidota</taxon>
        <taxon>Flavobacteriia</taxon>
        <taxon>Flavobacteriales</taxon>
        <taxon>Flavobacteriaceae</taxon>
        <taxon>Flavivirga</taxon>
    </lineage>
</organism>
<dbReference type="EC" id="2.7.13.3" evidence="2"/>
<dbReference type="PROSITE" id="PS50109">
    <property type="entry name" value="HIS_KIN"/>
    <property type="match status" value="1"/>
</dbReference>
<dbReference type="PRINTS" id="PR00344">
    <property type="entry name" value="BCTRLSENSOR"/>
</dbReference>
<dbReference type="EMBL" id="JAODOP010000004">
    <property type="protein sequence ID" value="MEF3835724.1"/>
    <property type="molecule type" value="Genomic_DNA"/>
</dbReference>
<keyword evidence="7" id="KW-0902">Two-component regulatory system</keyword>
<dbReference type="SUPFAM" id="SSF55874">
    <property type="entry name" value="ATPase domain of HSP90 chaperone/DNA topoisomerase II/histidine kinase"/>
    <property type="match status" value="1"/>
</dbReference>
<keyword evidence="8" id="KW-0472">Membrane</keyword>
<keyword evidence="8" id="KW-0812">Transmembrane</keyword>
<keyword evidence="4" id="KW-0547">Nucleotide-binding</keyword>
<evidence type="ECO:0000256" key="6">
    <source>
        <dbReference type="ARBA" id="ARBA00022840"/>
    </source>
</evidence>
<protein>
    <recommendedName>
        <fullName evidence="2">histidine kinase</fullName>
        <ecNumber evidence="2">2.7.13.3</ecNumber>
    </recommendedName>
</protein>
<evidence type="ECO:0000256" key="8">
    <source>
        <dbReference type="SAM" id="Phobius"/>
    </source>
</evidence>
<evidence type="ECO:0000313" key="11">
    <source>
        <dbReference type="Proteomes" id="UP001337305"/>
    </source>
</evidence>
<dbReference type="InterPro" id="IPR005467">
    <property type="entry name" value="His_kinase_dom"/>
</dbReference>
<evidence type="ECO:0000256" key="3">
    <source>
        <dbReference type="ARBA" id="ARBA00022679"/>
    </source>
</evidence>
<evidence type="ECO:0000256" key="1">
    <source>
        <dbReference type="ARBA" id="ARBA00000085"/>
    </source>
</evidence>
<feature type="domain" description="Histidine kinase" evidence="9">
    <location>
        <begin position="238"/>
        <end position="459"/>
    </location>
</feature>
<evidence type="ECO:0000313" key="10">
    <source>
        <dbReference type="EMBL" id="MEF3835724.1"/>
    </source>
</evidence>
<dbReference type="PANTHER" id="PTHR42878:SF7">
    <property type="entry name" value="SENSOR HISTIDINE KINASE GLRK"/>
    <property type="match status" value="1"/>
</dbReference>
<dbReference type="SMART" id="SM00387">
    <property type="entry name" value="HATPase_c"/>
    <property type="match status" value="1"/>
</dbReference>
<keyword evidence="5" id="KW-0418">Kinase</keyword>
<sequence>MAYRKYKLALVIRVIILFFALTALAFAISILDFQKNLPLNIVILIPILFILFYSFRNLYRFVFRRFSEMDDFFESVKYRDFSRWFNEKSGAEDLRELHKGFNEVNKTIHEINKEKEAQHLYLKKILELINTGIIAYNIDSGEVLWINDSFKKNLNIPSLKNIQFVKNRKPDLFDSVFVKNHTSENSITVDIENEKTKLLIASSIFQIKEHSYKLIVIQNIDSTLTQNETEAWKKLLSVMTHEIMNSIAPISSLAETLQSKVQQSIEHPENHQIDMNDLDTGIESIKKRSEGLLKFAKTYRSLNKITKLNLSKILVVELFENIKTLMLPSLESKGIALHFEIENFNLEIEIDSYLIEQVLINLILNSVEACKGIESPKIILSTQKSIDGQPIIRIKDNGKGIPNEIIDDVFIPFFSTKKSGGGIGLSLCKQIMHLHKGRIQVKSIEEKGTIVSLIFHKLKKEESY</sequence>
<dbReference type="InterPro" id="IPR050351">
    <property type="entry name" value="BphY/WalK/GraS-like"/>
</dbReference>
<evidence type="ECO:0000256" key="5">
    <source>
        <dbReference type="ARBA" id="ARBA00022777"/>
    </source>
</evidence>
<keyword evidence="6 10" id="KW-0067">ATP-binding</keyword>
<comment type="catalytic activity">
    <reaction evidence="1">
        <text>ATP + protein L-histidine = ADP + protein N-phospho-L-histidine.</text>
        <dbReference type="EC" id="2.7.13.3"/>
    </reaction>
</comment>
<dbReference type="Gene3D" id="3.30.565.10">
    <property type="entry name" value="Histidine kinase-like ATPase, C-terminal domain"/>
    <property type="match status" value="1"/>
</dbReference>
<comment type="caution">
    <text evidence="10">The sequence shown here is derived from an EMBL/GenBank/DDBJ whole genome shotgun (WGS) entry which is preliminary data.</text>
</comment>
<keyword evidence="8" id="KW-1133">Transmembrane helix</keyword>
<dbReference type="InterPro" id="IPR036890">
    <property type="entry name" value="HATPase_C_sf"/>
</dbReference>
<feature type="transmembrane region" description="Helical" evidence="8">
    <location>
        <begin position="37"/>
        <end position="55"/>
    </location>
</feature>
<dbReference type="InterPro" id="IPR004358">
    <property type="entry name" value="Sig_transdc_His_kin-like_C"/>
</dbReference>
<name>A0ABU7XZA2_9FLAO</name>
<reference evidence="10 11" key="1">
    <citation type="submission" date="2022-09" db="EMBL/GenBank/DDBJ databases">
        <title>Genome sequencing of Flavivirga sp. MEBiC05379.</title>
        <authorList>
            <person name="Oh H.-M."/>
            <person name="Kwon K.K."/>
            <person name="Park M.J."/>
            <person name="Yang S.-H."/>
        </authorList>
    </citation>
    <scope>NUCLEOTIDE SEQUENCE [LARGE SCALE GENOMIC DNA]</scope>
    <source>
        <strain evidence="10 11">MEBiC05379</strain>
    </source>
</reference>
<evidence type="ECO:0000259" key="9">
    <source>
        <dbReference type="PROSITE" id="PS50109"/>
    </source>
</evidence>
<dbReference type="Gene3D" id="1.10.287.130">
    <property type="match status" value="1"/>
</dbReference>
<dbReference type="Proteomes" id="UP001337305">
    <property type="component" value="Unassembled WGS sequence"/>
</dbReference>
<dbReference type="InterPro" id="IPR003594">
    <property type="entry name" value="HATPase_dom"/>
</dbReference>
<evidence type="ECO:0000256" key="7">
    <source>
        <dbReference type="ARBA" id="ARBA00023012"/>
    </source>
</evidence>
<keyword evidence="3" id="KW-0808">Transferase</keyword>
<keyword evidence="11" id="KW-1185">Reference proteome</keyword>